<name>A0A7R9HN60_9NEOP</name>
<accession>A0A7R9HN60</accession>
<sequence length="348" mass="39679">MSAFLSTDPEVLGSFPMLPDFSVKQSVKVSLVKSQFRSCKLRLTTGGLIVITTISWTAVQSFHLSLAPWFNSTGLLEFPPRRVGPRGVQHRPRTLHIDFVRYSELRHVFLALPRFQDLVDRITQGLVAPTLTRERVFPKQNERGCLLATRILKPFHILNEQVPETVLQVREKREDVEQGAGGLTTHHVGVCTYINRPHGRRSRLLTKDSQVRFPAGTGGFFSEREEFASSPGFDSRQFFLLPKPKRCYVDECVIPCERLTRRTHDDHLNCHIVNFLYSQGLYVALDKSRPREVVSVHVVRQGVYIGGSDHFNVNTALCNVYKVHKLGYWHYGLCFATVTHLVVKLTEL</sequence>
<dbReference type="AlphaFoldDB" id="A0A7R9HN60"/>
<reference evidence="1" key="1">
    <citation type="submission" date="2020-11" db="EMBL/GenBank/DDBJ databases">
        <authorList>
            <person name="Tran Van P."/>
        </authorList>
    </citation>
    <scope>NUCLEOTIDE SEQUENCE</scope>
</reference>
<organism evidence="1">
    <name type="scientific">Timema monikensis</name>
    <dbReference type="NCBI Taxonomy" id="170555"/>
    <lineage>
        <taxon>Eukaryota</taxon>
        <taxon>Metazoa</taxon>
        <taxon>Ecdysozoa</taxon>
        <taxon>Arthropoda</taxon>
        <taxon>Hexapoda</taxon>
        <taxon>Insecta</taxon>
        <taxon>Pterygota</taxon>
        <taxon>Neoptera</taxon>
        <taxon>Polyneoptera</taxon>
        <taxon>Phasmatodea</taxon>
        <taxon>Timematodea</taxon>
        <taxon>Timematoidea</taxon>
        <taxon>Timematidae</taxon>
        <taxon>Timema</taxon>
    </lineage>
</organism>
<evidence type="ECO:0000313" key="1">
    <source>
        <dbReference type="EMBL" id="CAD7428530.1"/>
    </source>
</evidence>
<proteinExistence type="predicted"/>
<dbReference type="EMBL" id="OB793764">
    <property type="protein sequence ID" value="CAD7428530.1"/>
    <property type="molecule type" value="Genomic_DNA"/>
</dbReference>
<protein>
    <submittedName>
        <fullName evidence="1">Uncharacterized protein</fullName>
    </submittedName>
</protein>
<gene>
    <name evidence="1" type="ORF">TMSB3V08_LOCUS5330</name>
</gene>